<dbReference type="InterPro" id="IPR025476">
    <property type="entry name" value="Helitron_helicase-like"/>
</dbReference>
<accession>A0A2X0N752</accession>
<reference evidence="2 3" key="1">
    <citation type="submission" date="2016-11" db="EMBL/GenBank/DDBJ databases">
        <authorList>
            <person name="Jaros S."/>
            <person name="Januszkiewicz K."/>
            <person name="Wedrychowicz H."/>
        </authorList>
    </citation>
    <scope>NUCLEOTIDE SEQUENCE [LARGE SCALE GENOMIC DNA]</scope>
</reference>
<keyword evidence="3" id="KW-1185">Reference proteome</keyword>
<evidence type="ECO:0000313" key="3">
    <source>
        <dbReference type="Proteomes" id="UP000249464"/>
    </source>
</evidence>
<evidence type="ECO:0000313" key="2">
    <source>
        <dbReference type="EMBL" id="SGZ23002.1"/>
    </source>
</evidence>
<protein>
    <submittedName>
        <fullName evidence="2">BQ5605_C022g09573 protein</fullName>
    </submittedName>
</protein>
<feature type="domain" description="Helitron helicase-like" evidence="1">
    <location>
        <begin position="115"/>
        <end position="178"/>
    </location>
</feature>
<feature type="domain" description="Helitron helicase-like" evidence="1">
    <location>
        <begin position="188"/>
        <end position="238"/>
    </location>
</feature>
<dbReference type="AlphaFoldDB" id="A0A2X0N752"/>
<proteinExistence type="predicted"/>
<organism evidence="2 3">
    <name type="scientific">Microbotryum silenes-dioicae</name>
    <dbReference type="NCBI Taxonomy" id="796604"/>
    <lineage>
        <taxon>Eukaryota</taxon>
        <taxon>Fungi</taxon>
        <taxon>Dikarya</taxon>
        <taxon>Basidiomycota</taxon>
        <taxon>Pucciniomycotina</taxon>
        <taxon>Microbotryomycetes</taxon>
        <taxon>Microbotryales</taxon>
        <taxon>Microbotryaceae</taxon>
        <taxon>Microbotryum</taxon>
    </lineage>
</organism>
<dbReference type="EMBL" id="FQNC01000084">
    <property type="protein sequence ID" value="SGZ23002.1"/>
    <property type="molecule type" value="Genomic_DNA"/>
</dbReference>
<dbReference type="Pfam" id="PF14214">
    <property type="entry name" value="Helitron_like_N"/>
    <property type="match status" value="2"/>
</dbReference>
<gene>
    <name evidence="2" type="primary">BQ5605_C022g09573</name>
    <name evidence="2" type="ORF">BQ5605_C022G09573</name>
</gene>
<evidence type="ECO:0000259" key="1">
    <source>
        <dbReference type="Pfam" id="PF14214"/>
    </source>
</evidence>
<dbReference type="PANTHER" id="PTHR45786">
    <property type="entry name" value="DNA BINDING PROTEIN-LIKE"/>
    <property type="match status" value="1"/>
</dbReference>
<name>A0A2X0N752_9BASI</name>
<sequence length="295" mass="33204">MGDCVANGCCRARTERAPGGSGRCLSVTRYFFLPGKMASTPTFLFAGSTKPGRQSPETESRSTMVSSCARYLLVSVWMTKTKRKTKTATMRMKTARKGTKKMVMMNDDHQGDEEYLAYYLHERGDYFSIPHATQRLLLEFVIDGYSQVDTDRINYIRFHQENLRLTTVQGITDAVAHGLTPDQIGGFDAIAWVVKYGKFSLFITVTCNPEWPEIKAALGPNDKAYNSPDLIARVLKAKSGNKQRPGCFGDEWILFLCCTSYCVFLTSALKSSRLFDYPAIFFEFHPPVNITGSHW</sequence>
<dbReference type="PANTHER" id="PTHR45786:SF74">
    <property type="entry name" value="ATP-DEPENDENT DNA HELICASE"/>
    <property type="match status" value="1"/>
</dbReference>
<dbReference type="Proteomes" id="UP000249464">
    <property type="component" value="Unassembled WGS sequence"/>
</dbReference>